<dbReference type="GO" id="GO:0016020">
    <property type="term" value="C:membrane"/>
    <property type="evidence" value="ECO:0007669"/>
    <property type="project" value="UniProtKB-SubCell"/>
</dbReference>
<feature type="compositionally biased region" description="Basic and acidic residues" evidence="5">
    <location>
        <begin position="1"/>
        <end position="25"/>
    </location>
</feature>
<evidence type="ECO:0000256" key="2">
    <source>
        <dbReference type="ARBA" id="ARBA00022692"/>
    </source>
</evidence>
<evidence type="ECO:0000313" key="7">
    <source>
        <dbReference type="EMBL" id="JAP79611.1"/>
    </source>
</evidence>
<evidence type="ECO:0000256" key="6">
    <source>
        <dbReference type="SAM" id="Phobius"/>
    </source>
</evidence>
<evidence type="ECO:0000256" key="3">
    <source>
        <dbReference type="ARBA" id="ARBA00022989"/>
    </source>
</evidence>
<dbReference type="PANTHER" id="PTHR12778:SF9">
    <property type="entry name" value="ACETYL-COENZYME A TRANSPORTER 1"/>
    <property type="match status" value="1"/>
</dbReference>
<accession>A0A131YNZ3</accession>
<comment type="subcellular location">
    <subcellularLocation>
        <location evidence="1">Membrane</location>
        <topology evidence="1">Multi-pass membrane protein</topology>
    </subcellularLocation>
</comment>
<dbReference type="InterPro" id="IPR024371">
    <property type="entry name" value="AcetylCoA_trans_1-like"/>
</dbReference>
<name>A0A131YNZ3_RHIAP</name>
<feature type="transmembrane region" description="Helical" evidence="6">
    <location>
        <begin position="66"/>
        <end position="90"/>
    </location>
</feature>
<feature type="transmembrane region" description="Helical" evidence="6">
    <location>
        <begin position="169"/>
        <end position="186"/>
    </location>
</feature>
<feature type="transmembrane region" description="Helical" evidence="6">
    <location>
        <begin position="342"/>
        <end position="360"/>
    </location>
</feature>
<keyword evidence="4 6" id="KW-0472">Membrane</keyword>
<sequence length="546" mass="61013">MTQDCRRPPCDMEMRRRPTSKHQDSIGDNILAPSKELLLENGQASGDGHHNDKDYAGSVLEEWRSIALLLFLYVLQGVPLGLASAMPLLLQNRRISYKEQALFSLAAWPFSVKLLWAPIVDSLYSSRFGRRKSWLVPAQYAIGLSFFWLSSHVRFLLGEGEGSSKTEPSVLMLTFVFFSLNFLAATQDIAVDGWALTMLSRRHVGYASTCNSVGQTVGYIMGNVVFLALESADFCNRYLRSVPQKDGIVTLDGFLNFWGIVFMVTTTMVALLKHEQSATTTDEDGRSDLGIFQAYKMALRIFQLPSVRTLCIFLITAKVGFAVADNVTGMKLLEAGMRRENLALLAIPVAPIQILLPVIISKHTGGNRPLNVYFKAYPYRLLLGLVFMILVHWTYRVKNPDGTFPLYYYVVIVLVYAVYQVTLYSSFVSSVAFCARVSDPAVGGTYMTLLNTVSNLGSSWPATVALWMVDSLTFKHCVGASKAWFHCSSKEDQNICSSQKGTCETTIDGYNIEMVFCIALGFLWLLYARRKGNWLQSLPQSAWKCT</sequence>
<dbReference type="Gene3D" id="1.20.1250.20">
    <property type="entry name" value="MFS general substrate transporter like domains"/>
    <property type="match status" value="1"/>
</dbReference>
<feature type="transmembrane region" description="Helical" evidence="6">
    <location>
        <begin position="510"/>
        <end position="528"/>
    </location>
</feature>
<dbReference type="SUPFAM" id="SSF103473">
    <property type="entry name" value="MFS general substrate transporter"/>
    <property type="match status" value="1"/>
</dbReference>
<dbReference type="Pfam" id="PF13000">
    <property type="entry name" value="Acatn"/>
    <property type="match status" value="3"/>
</dbReference>
<feature type="region of interest" description="Disordered" evidence="5">
    <location>
        <begin position="1"/>
        <end position="27"/>
    </location>
</feature>
<feature type="transmembrane region" description="Helical" evidence="6">
    <location>
        <begin position="376"/>
        <end position="395"/>
    </location>
</feature>
<keyword evidence="2 6" id="KW-0812">Transmembrane</keyword>
<feature type="transmembrane region" description="Helical" evidence="6">
    <location>
        <begin position="407"/>
        <end position="427"/>
    </location>
</feature>
<feature type="transmembrane region" description="Helical" evidence="6">
    <location>
        <begin position="249"/>
        <end position="272"/>
    </location>
</feature>
<evidence type="ECO:0000256" key="5">
    <source>
        <dbReference type="SAM" id="MobiDB-lite"/>
    </source>
</evidence>
<dbReference type="InterPro" id="IPR036259">
    <property type="entry name" value="MFS_trans_sf"/>
</dbReference>
<reference evidence="7" key="1">
    <citation type="journal article" date="2016" name="Ticks Tick Borne Dis.">
        <title>De novo assembly and annotation of the salivary gland transcriptome of Rhipicephalus appendiculatus male and female ticks during blood feeding.</title>
        <authorList>
            <person name="de Castro M.H."/>
            <person name="de Klerk D."/>
            <person name="Pienaar R."/>
            <person name="Latif A.A."/>
            <person name="Rees D.J."/>
            <person name="Mans B.J."/>
        </authorList>
    </citation>
    <scope>NUCLEOTIDE SEQUENCE</scope>
    <source>
        <tissue evidence="7">Salivary glands</tissue>
    </source>
</reference>
<dbReference type="PANTHER" id="PTHR12778">
    <property type="entry name" value="SOLUTE CARRIER FAMILY 33 ACETYL-COA TRANSPORTER -RELATED"/>
    <property type="match status" value="1"/>
</dbReference>
<evidence type="ECO:0000256" key="4">
    <source>
        <dbReference type="ARBA" id="ARBA00023136"/>
    </source>
</evidence>
<organism evidence="7">
    <name type="scientific">Rhipicephalus appendiculatus</name>
    <name type="common">Brown ear tick</name>
    <dbReference type="NCBI Taxonomy" id="34631"/>
    <lineage>
        <taxon>Eukaryota</taxon>
        <taxon>Metazoa</taxon>
        <taxon>Ecdysozoa</taxon>
        <taxon>Arthropoda</taxon>
        <taxon>Chelicerata</taxon>
        <taxon>Arachnida</taxon>
        <taxon>Acari</taxon>
        <taxon>Parasitiformes</taxon>
        <taxon>Ixodida</taxon>
        <taxon>Ixodoidea</taxon>
        <taxon>Ixodidae</taxon>
        <taxon>Rhipicephalinae</taxon>
        <taxon>Rhipicephalus</taxon>
        <taxon>Rhipicephalus</taxon>
    </lineage>
</organism>
<keyword evidence="3 6" id="KW-1133">Transmembrane helix</keyword>
<dbReference type="AlphaFoldDB" id="A0A131YNZ3"/>
<feature type="transmembrane region" description="Helical" evidence="6">
    <location>
        <begin position="301"/>
        <end position="321"/>
    </location>
</feature>
<feature type="transmembrane region" description="Helical" evidence="6">
    <location>
        <begin position="140"/>
        <end position="157"/>
    </location>
</feature>
<dbReference type="GO" id="GO:0035348">
    <property type="term" value="P:acetyl-CoA transmembrane transport"/>
    <property type="evidence" value="ECO:0007669"/>
    <property type="project" value="InterPro"/>
</dbReference>
<protein>
    <submittedName>
        <fullName evidence="7">MFS transporter, PAT family, solute carrier family 33 (Acetyl-CoA transporter), member 1</fullName>
    </submittedName>
</protein>
<feature type="transmembrane region" description="Helical" evidence="6">
    <location>
        <begin position="102"/>
        <end position="120"/>
    </location>
</feature>
<feature type="transmembrane region" description="Helical" evidence="6">
    <location>
        <begin position="206"/>
        <end position="229"/>
    </location>
</feature>
<proteinExistence type="predicted"/>
<dbReference type="InterPro" id="IPR004752">
    <property type="entry name" value="AmpG_permease/AT-1"/>
</dbReference>
<dbReference type="GO" id="GO:0008521">
    <property type="term" value="F:acetyl-CoA transmembrane transporter activity"/>
    <property type="evidence" value="ECO:0007669"/>
    <property type="project" value="InterPro"/>
</dbReference>
<dbReference type="EMBL" id="GEDV01008946">
    <property type="protein sequence ID" value="JAP79611.1"/>
    <property type="molecule type" value="Transcribed_RNA"/>
</dbReference>
<evidence type="ECO:0000256" key="1">
    <source>
        <dbReference type="ARBA" id="ARBA00004141"/>
    </source>
</evidence>